<reference evidence="2 3" key="1">
    <citation type="submission" date="2023-03" db="EMBL/GenBank/DDBJ databases">
        <title>High recombination rates correlate with genetic variation in Cardiocondyla obscurior ants.</title>
        <authorList>
            <person name="Errbii M."/>
        </authorList>
    </citation>
    <scope>NUCLEOTIDE SEQUENCE [LARGE SCALE GENOMIC DNA]</scope>
    <source>
        <strain evidence="2">Alpha-2009</strain>
        <tissue evidence="2">Whole body</tissue>
    </source>
</reference>
<sequence>MIASLCLIYAMYLGPNGIIIPGTLYENYILNVFQEFRSDFHYFGLSASTCSIIVTFYIK</sequence>
<feature type="transmembrane region" description="Helical" evidence="1">
    <location>
        <begin position="40"/>
        <end position="58"/>
    </location>
</feature>
<protein>
    <submittedName>
        <fullName evidence="2">Uncharacterized protein</fullName>
    </submittedName>
</protein>
<gene>
    <name evidence="2" type="ORF">PUN28_002856</name>
</gene>
<keyword evidence="1" id="KW-0472">Membrane</keyword>
<name>A0AAW2GWR2_9HYME</name>
<keyword evidence="1" id="KW-0812">Transmembrane</keyword>
<dbReference type="AlphaFoldDB" id="A0AAW2GWR2"/>
<proteinExistence type="predicted"/>
<dbReference type="EMBL" id="JADYXP020000002">
    <property type="protein sequence ID" value="KAL0131598.1"/>
    <property type="molecule type" value="Genomic_DNA"/>
</dbReference>
<organism evidence="2 3">
    <name type="scientific">Cardiocondyla obscurior</name>
    <dbReference type="NCBI Taxonomy" id="286306"/>
    <lineage>
        <taxon>Eukaryota</taxon>
        <taxon>Metazoa</taxon>
        <taxon>Ecdysozoa</taxon>
        <taxon>Arthropoda</taxon>
        <taxon>Hexapoda</taxon>
        <taxon>Insecta</taxon>
        <taxon>Pterygota</taxon>
        <taxon>Neoptera</taxon>
        <taxon>Endopterygota</taxon>
        <taxon>Hymenoptera</taxon>
        <taxon>Apocrita</taxon>
        <taxon>Aculeata</taxon>
        <taxon>Formicoidea</taxon>
        <taxon>Formicidae</taxon>
        <taxon>Myrmicinae</taxon>
        <taxon>Cardiocondyla</taxon>
    </lineage>
</organism>
<comment type="caution">
    <text evidence="2">The sequence shown here is derived from an EMBL/GenBank/DDBJ whole genome shotgun (WGS) entry which is preliminary data.</text>
</comment>
<keyword evidence="1" id="KW-1133">Transmembrane helix</keyword>
<accession>A0AAW2GWR2</accession>
<evidence type="ECO:0000313" key="3">
    <source>
        <dbReference type="Proteomes" id="UP001430953"/>
    </source>
</evidence>
<dbReference type="Proteomes" id="UP001430953">
    <property type="component" value="Unassembled WGS sequence"/>
</dbReference>
<evidence type="ECO:0000313" key="2">
    <source>
        <dbReference type="EMBL" id="KAL0131598.1"/>
    </source>
</evidence>
<evidence type="ECO:0000256" key="1">
    <source>
        <dbReference type="SAM" id="Phobius"/>
    </source>
</evidence>
<keyword evidence="3" id="KW-1185">Reference proteome</keyword>